<organism evidence="2 3">
    <name type="scientific">Streptomyces stelliscabiei</name>
    <dbReference type="NCBI Taxonomy" id="146820"/>
    <lineage>
        <taxon>Bacteria</taxon>
        <taxon>Bacillati</taxon>
        <taxon>Actinomycetota</taxon>
        <taxon>Actinomycetes</taxon>
        <taxon>Kitasatosporales</taxon>
        <taxon>Streptomycetaceae</taxon>
        <taxon>Streptomyces</taxon>
    </lineage>
</organism>
<dbReference type="Proteomes" id="UP000629287">
    <property type="component" value="Unassembled WGS sequence"/>
</dbReference>
<dbReference type="Gene3D" id="3.90.1720.10">
    <property type="entry name" value="endopeptidase domain like (from Nostoc punctiforme)"/>
    <property type="match status" value="1"/>
</dbReference>
<feature type="transmembrane region" description="Helical" evidence="1">
    <location>
        <begin position="422"/>
        <end position="446"/>
    </location>
</feature>
<dbReference type="RefSeq" id="WP_046913298.1">
    <property type="nucleotide sequence ID" value="NZ_JADBGF010000001.1"/>
</dbReference>
<comment type="caution">
    <text evidence="2">The sequence shown here is derived from an EMBL/GenBank/DDBJ whole genome shotgun (WGS) entry which is preliminary data.</text>
</comment>
<feature type="transmembrane region" description="Helical" evidence="1">
    <location>
        <begin position="481"/>
        <end position="502"/>
    </location>
</feature>
<feature type="transmembrane region" description="Helical" evidence="1">
    <location>
        <begin position="603"/>
        <end position="627"/>
    </location>
</feature>
<keyword evidence="1" id="KW-0812">Transmembrane</keyword>
<dbReference type="InterPro" id="IPR038765">
    <property type="entry name" value="Papain-like_cys_pep_sf"/>
</dbReference>
<gene>
    <name evidence="2" type="ORF">H4687_005817</name>
</gene>
<dbReference type="SUPFAM" id="SSF54001">
    <property type="entry name" value="Cysteine proteinases"/>
    <property type="match status" value="1"/>
</dbReference>
<evidence type="ECO:0000313" key="2">
    <source>
        <dbReference type="EMBL" id="MBE1599688.1"/>
    </source>
</evidence>
<keyword evidence="1" id="KW-1133">Transmembrane helix</keyword>
<sequence>MPNVGYATLQVIPSVRGIADELRSQLVGPAEDAGEEAGQAAGGNLKDKLLAGAAIAGAAAGAVLVAGITEAMEQANITSVLKGQLGATGKDAARYGKIAGQLYAKGIVEDVQAGADAIRAVVQGGLVPPDATNKQLKSIAAQMADVATTFGTDMGLQSQAVSALLKNGLAPNAKTALGIITTGFQKLGPNAEDLLETFQEYPVQLKKLGLDAKTSLGLFQQGLKGGARDTDILADLFKEFSIRSIDMSQSSQDAYKALGLPAQEMSSKIAKGGASASAGLQTVLDKLREMKDPVAREAAAVGLFGTQAEEVGSALFKLDPSKATNAFGDMSGAAKQLGKDLHSGASHELEVFFRGLKQGFVTFLGGQVLPILSKTGSFLNSNVLPPMKTLGSILAVTLVPALRLTWMAGAATVNWLRDFGVWLIPAAIAVGGLTIALNAQAIATAFVTGVFSIYRAAILIGTAVTNGFAIAQGLLNAVMALNPFVLVAIALVALGAALVIAYKKSETFRTIVQAAFKAISVAALWLWDVVLKPVIGFIVKAFQWWWTAAKIYFTAVGVIFYTLGAVAVWLWESAISPVIGWIIAGFKLWWAGAKLYFSLVGAGFRAVGAAAMWLWHVAISPVIDLIVGGFKLWWAGVKIYFGFVRAGFRAVGAGATWLWKSAISPALSGIKSVIADGYNVGIRPVLDKLRAAVGKVGDAFRMAKDAIKVAWDKVKGIAKAPVVFVVNTVYGKLRGVWNTVAGAFGAPKLPAYTFATGGVLPGYTPGRDVHLAALSGGEAVMRPEWTRAVGPGYVNSMNAAARGGGIRGVQRALGLPGFADGGIFGWVKNTASKGVDVAKSSVSWLKDGMKASALAGINRAVKPLIERISGSASLYRDMITKVPEKMVKSLLSYTDTADKKLGAAGIGGKGFKSALSFAKSQAGKPYIWGGVGPAGYDCSGFMSAIENIIRGLKPYARRWATGAFSGSTAPSGWVRGARSPFRVGITNAGVGHTAGTLNGTNVESRGGDGVVVGSRARGYNDSLFTDWYGLKGYSKGTRGATPGWAWVGELGPELVRFGGGEEVLNHRDSLRAAGGMGVLPGYAKGTSKAKIKAARKDLPGDLTGVTKALTASASEIKRAFDALTKDLRAAGGAGKALAASSTKASAKLQALAKRRDSVDSRLEAAKSAAADQKKTAQDFFGLSQLGEVGTFSDLLGGLKSRQAEVEAFRKQIAGLSKKGVSQDIISQLVAQGPGGPLIDLIAGASKGQLAQLNKVSAAGGALSTSFGRTMADAMFDAGSQAGKGFLTGLQAQEAELQKAMDRLGAGLVAAIRKKLKIKSPSRVTQWVGEMTGAGVGVGLDNTAATVAAAAARVADAAVPGVPAVSPAGIASSASTPRGLTSGGRVYLVLEDGRELAAYVDDRADDRVGAGLNRVRRAASAGRKH</sequence>
<keyword evidence="1" id="KW-0472">Membrane</keyword>
<reference evidence="2 3" key="1">
    <citation type="submission" date="2020-10" db="EMBL/GenBank/DDBJ databases">
        <title>Sequencing the genomes of 1000 actinobacteria strains.</title>
        <authorList>
            <person name="Klenk H.-P."/>
        </authorList>
    </citation>
    <scope>NUCLEOTIDE SEQUENCE [LARGE SCALE GENOMIC DNA]</scope>
    <source>
        <strain evidence="2 3">DSM 41803</strain>
    </source>
</reference>
<dbReference type="GeneID" id="86830366"/>
<dbReference type="OrthoDB" id="3765294at2"/>
<accession>A0A8I0PDJ2</accession>
<name>A0A8I0PDJ2_9ACTN</name>
<dbReference type="EMBL" id="JADBGF010000001">
    <property type="protein sequence ID" value="MBE1599688.1"/>
    <property type="molecule type" value="Genomic_DNA"/>
</dbReference>
<evidence type="ECO:0000313" key="3">
    <source>
        <dbReference type="Proteomes" id="UP000629287"/>
    </source>
</evidence>
<feature type="transmembrane region" description="Helical" evidence="1">
    <location>
        <begin position="393"/>
        <end position="416"/>
    </location>
</feature>
<keyword evidence="3" id="KW-1185">Reference proteome</keyword>
<evidence type="ECO:0000256" key="1">
    <source>
        <dbReference type="SAM" id="Phobius"/>
    </source>
</evidence>
<feature type="transmembrane region" description="Helical" evidence="1">
    <location>
        <begin position="453"/>
        <end position="475"/>
    </location>
</feature>
<feature type="transmembrane region" description="Helical" evidence="1">
    <location>
        <begin position="551"/>
        <end position="571"/>
    </location>
</feature>
<protein>
    <submittedName>
        <fullName evidence="2">Phage-related minor tail protein</fullName>
    </submittedName>
</protein>
<feature type="transmembrane region" description="Helical" evidence="1">
    <location>
        <begin position="578"/>
        <end position="597"/>
    </location>
</feature>
<feature type="transmembrane region" description="Helical" evidence="1">
    <location>
        <begin position="514"/>
        <end position="539"/>
    </location>
</feature>
<proteinExistence type="predicted"/>